<protein>
    <recommendedName>
        <fullName evidence="2">Ubiquitin-fold modifier 1</fullName>
    </recommendedName>
</protein>
<evidence type="ECO:0000313" key="6">
    <source>
        <dbReference type="Proteomes" id="UP000241890"/>
    </source>
</evidence>
<dbReference type="Pfam" id="PF03671">
    <property type="entry name" value="Ufm1"/>
    <property type="match status" value="1"/>
</dbReference>
<sequence>MLASLRVVVPDTLALDAETTAQAQAKGAELLQLSHFKENEAEIEATTASSSLRSFKDLTFLLRSANATDNSRQNEDDGDTAAMAGFENFIHVREAWLPESLRAGYWLDPTRYAVQFKITLASDSKLPFRVIKVPEEAPFTAVLQFAAEEFKVPAATSAIITADGVGINPAQPAGNVFLKHGTDLRLIPRDRVG</sequence>
<dbReference type="InterPro" id="IPR005375">
    <property type="entry name" value="UFM1"/>
</dbReference>
<proteinExistence type="inferred from homology"/>
<dbReference type="InParanoid" id="A0A2R5G5B5"/>
<keyword evidence="3" id="KW-1017">Isopeptide bond</keyword>
<dbReference type="OrthoDB" id="284357at2759"/>
<evidence type="ECO:0000256" key="1">
    <source>
        <dbReference type="ARBA" id="ARBA00010230"/>
    </source>
</evidence>
<evidence type="ECO:0000313" key="5">
    <source>
        <dbReference type="EMBL" id="GBG26170.1"/>
    </source>
</evidence>
<dbReference type="CDD" id="cd01766">
    <property type="entry name" value="Ubl_UFM1"/>
    <property type="match status" value="1"/>
</dbReference>
<dbReference type="Gene3D" id="3.10.20.90">
    <property type="entry name" value="Phosphatidylinositol 3-kinase Catalytic Subunit, Chain A, domain 1"/>
    <property type="match status" value="1"/>
</dbReference>
<dbReference type="GO" id="GO:0005634">
    <property type="term" value="C:nucleus"/>
    <property type="evidence" value="ECO:0007669"/>
    <property type="project" value="TreeGrafter"/>
</dbReference>
<evidence type="ECO:0000256" key="2">
    <source>
        <dbReference type="ARBA" id="ARBA00015319"/>
    </source>
</evidence>
<dbReference type="GO" id="GO:1990592">
    <property type="term" value="P:protein K69-linked ufmylation"/>
    <property type="evidence" value="ECO:0007669"/>
    <property type="project" value="TreeGrafter"/>
</dbReference>
<dbReference type="FunFam" id="3.10.20.90:FF:000044">
    <property type="entry name" value="Ubiquitin-fold modifier 1"/>
    <property type="match status" value="1"/>
</dbReference>
<name>A0A2R5G5B5_9STRA</name>
<dbReference type="EMBL" id="BEYU01000019">
    <property type="protein sequence ID" value="GBG26170.1"/>
    <property type="molecule type" value="Genomic_DNA"/>
</dbReference>
<accession>A0A2R5G5B5</accession>
<dbReference type="PANTHER" id="PTHR15825">
    <property type="entry name" value="UBIQUITIN-FOLD MODIFIER 1"/>
    <property type="match status" value="1"/>
</dbReference>
<dbReference type="PANTHER" id="PTHR15825:SF0">
    <property type="entry name" value="UBIQUITIN-FOLD MODIFIER 1"/>
    <property type="match status" value="1"/>
</dbReference>
<gene>
    <name evidence="5" type="ORF">FCC1311_023902</name>
</gene>
<reference evidence="5 6" key="1">
    <citation type="submission" date="2017-12" db="EMBL/GenBank/DDBJ databases">
        <title>Sequencing, de novo assembly and annotation of complete genome of a new Thraustochytrid species, strain FCC1311.</title>
        <authorList>
            <person name="Sedici K."/>
            <person name="Godart F."/>
            <person name="Aiese Cigliano R."/>
            <person name="Sanseverino W."/>
            <person name="Barakat M."/>
            <person name="Ortet P."/>
            <person name="Marechal E."/>
            <person name="Cagnac O."/>
            <person name="Amato A."/>
        </authorList>
    </citation>
    <scope>NUCLEOTIDE SEQUENCE [LARGE SCALE GENOMIC DNA]</scope>
</reference>
<dbReference type="GO" id="GO:0005737">
    <property type="term" value="C:cytoplasm"/>
    <property type="evidence" value="ECO:0007669"/>
    <property type="project" value="TreeGrafter"/>
</dbReference>
<dbReference type="Proteomes" id="UP000241890">
    <property type="component" value="Unassembled WGS sequence"/>
</dbReference>
<dbReference type="SUPFAM" id="SSF54236">
    <property type="entry name" value="Ubiquitin-like"/>
    <property type="match status" value="1"/>
</dbReference>
<keyword evidence="6" id="KW-1185">Reference proteome</keyword>
<comment type="similarity">
    <text evidence="1">Belongs to the UFM1 family.</text>
</comment>
<evidence type="ECO:0000256" key="4">
    <source>
        <dbReference type="ARBA" id="ARBA00022786"/>
    </source>
</evidence>
<evidence type="ECO:0000256" key="3">
    <source>
        <dbReference type="ARBA" id="ARBA00022499"/>
    </source>
</evidence>
<comment type="caution">
    <text evidence="5">The sequence shown here is derived from an EMBL/GenBank/DDBJ whole genome shotgun (WGS) entry which is preliminary data.</text>
</comment>
<organism evidence="5 6">
    <name type="scientific">Hondaea fermentalgiana</name>
    <dbReference type="NCBI Taxonomy" id="2315210"/>
    <lineage>
        <taxon>Eukaryota</taxon>
        <taxon>Sar</taxon>
        <taxon>Stramenopiles</taxon>
        <taxon>Bigyra</taxon>
        <taxon>Labyrinthulomycetes</taxon>
        <taxon>Thraustochytrida</taxon>
        <taxon>Thraustochytriidae</taxon>
        <taxon>Hondaea</taxon>
    </lineage>
</organism>
<keyword evidence="4" id="KW-0833">Ubl conjugation pathway</keyword>
<dbReference type="InterPro" id="IPR029071">
    <property type="entry name" value="Ubiquitin-like_domsf"/>
</dbReference>
<dbReference type="AlphaFoldDB" id="A0A2R5G5B5"/>